<comment type="caution">
    <text evidence="2">The sequence shown here is derived from an EMBL/GenBank/DDBJ whole genome shotgun (WGS) entry which is preliminary data.</text>
</comment>
<keyword evidence="1" id="KW-0812">Transmembrane</keyword>
<feature type="transmembrane region" description="Helical" evidence="1">
    <location>
        <begin position="7"/>
        <end position="28"/>
    </location>
</feature>
<evidence type="ECO:0000313" key="3">
    <source>
        <dbReference type="Proteomes" id="UP000011614"/>
    </source>
</evidence>
<dbReference type="Proteomes" id="UP000011614">
    <property type="component" value="Unassembled WGS sequence"/>
</dbReference>
<accession>M0EQ44</accession>
<name>M0EQ44_9EURY</name>
<reference evidence="2 3" key="2">
    <citation type="journal article" date="2014" name="PLoS Genet.">
        <title>Phylogenetically driven sequencing of extremely halophilic archaea reveals strategies for static and dynamic osmo-response.</title>
        <authorList>
            <person name="Becker E.A."/>
            <person name="Seitzer P.M."/>
            <person name="Tritt A."/>
            <person name="Larsen D."/>
            <person name="Krusor M."/>
            <person name="Yao A.I."/>
            <person name="Wu D."/>
            <person name="Madern D."/>
            <person name="Eisen J.A."/>
            <person name="Darling A.E."/>
            <person name="Facciotti M.T."/>
        </authorList>
    </citation>
    <scope>NUCLEOTIDE SEQUENCE [LARGE SCALE GENOMIC DNA]</scope>
    <source>
        <strain evidence="2 3">JCM 10118</strain>
    </source>
</reference>
<keyword evidence="1" id="KW-1133">Transmembrane helix</keyword>
<feature type="transmembrane region" description="Helical" evidence="1">
    <location>
        <begin position="48"/>
        <end position="68"/>
    </location>
</feature>
<evidence type="ECO:0000313" key="2">
    <source>
        <dbReference type="EMBL" id="ELZ49835.1"/>
    </source>
</evidence>
<reference evidence="3" key="1">
    <citation type="submission" date="2012-11" db="EMBL/GenBank/DDBJ databases">
        <authorList>
            <person name="Becker E.A."/>
            <person name="Seitzer P."/>
            <person name="Tritt A."/>
            <person name="Larsen D."/>
            <person name="Yao A."/>
            <person name="Wu D."/>
            <person name="Darling A."/>
            <person name="Eisen J.A."/>
            <person name="Facciotti M.T."/>
        </authorList>
    </citation>
    <scope>NUCLEOTIDE SEQUENCE [LARGE SCALE GENOMIC DNA]</scope>
    <source>
        <strain evidence="3">JCM 10118</strain>
    </source>
</reference>
<proteinExistence type="predicted"/>
<evidence type="ECO:0000256" key="1">
    <source>
        <dbReference type="SAM" id="Phobius"/>
    </source>
</evidence>
<dbReference type="RefSeq" id="WP_004595407.1">
    <property type="nucleotide sequence ID" value="NZ_AOJN01000068.1"/>
</dbReference>
<protein>
    <submittedName>
        <fullName evidence="2">Uncharacterized protein</fullName>
    </submittedName>
</protein>
<sequence length="70" mass="7067">MSGEGSLLEAIFGLIFGGIIFILFGRAISGTALDNSGVLANFELWGVIYILAALAVAVIAVIGVVGAASR</sequence>
<organism evidence="2 3">
    <name type="scientific">Halorubrum distributum JCM 10118</name>
    <dbReference type="NCBI Taxonomy" id="1227468"/>
    <lineage>
        <taxon>Archaea</taxon>
        <taxon>Methanobacteriati</taxon>
        <taxon>Methanobacteriota</taxon>
        <taxon>Stenosarchaea group</taxon>
        <taxon>Halobacteria</taxon>
        <taxon>Halobacteriales</taxon>
        <taxon>Haloferacaceae</taxon>
        <taxon>Halorubrum</taxon>
        <taxon>Halorubrum distributum group</taxon>
    </lineage>
</organism>
<dbReference type="EMBL" id="AOJN01000068">
    <property type="protein sequence ID" value="ELZ49835.1"/>
    <property type="molecule type" value="Genomic_DNA"/>
</dbReference>
<dbReference type="AlphaFoldDB" id="M0EQ44"/>
<gene>
    <name evidence="2" type="ORF">C466_15684</name>
</gene>
<keyword evidence="1" id="KW-0472">Membrane</keyword>